<evidence type="ECO:0000256" key="1">
    <source>
        <dbReference type="ARBA" id="ARBA00001946"/>
    </source>
</evidence>
<keyword evidence="4" id="KW-0479">Metal-binding</keyword>
<evidence type="ECO:0000256" key="5">
    <source>
        <dbReference type="ARBA" id="ARBA00022842"/>
    </source>
</evidence>
<proteinExistence type="predicted"/>
<dbReference type="GO" id="GO:0046872">
    <property type="term" value="F:metal ion binding"/>
    <property type="evidence" value="ECO:0007669"/>
    <property type="project" value="UniProtKB-KW"/>
</dbReference>
<reference evidence="11 12" key="1">
    <citation type="submission" date="2017-12" db="EMBL/GenBank/DDBJ databases">
        <title>The draft genome sequence of Brumimicrobium saltpan LHR20.</title>
        <authorList>
            <person name="Do Z.-J."/>
            <person name="Luo H.-R."/>
        </authorList>
    </citation>
    <scope>NUCLEOTIDE SEQUENCE [LARGE SCALE GENOMIC DNA]</scope>
    <source>
        <strain evidence="11 12">LHR20</strain>
    </source>
</reference>
<comment type="caution">
    <text evidence="11">The sequence shown here is derived from an EMBL/GenBank/DDBJ whole genome shotgun (WGS) entry which is preliminary data.</text>
</comment>
<accession>A0A2I0R5G6</accession>
<dbReference type="PRINTS" id="PR00095">
    <property type="entry name" value="ANTSNTHASEI"/>
</dbReference>
<dbReference type="Pfam" id="PF04715">
    <property type="entry name" value="Anth_synt_I_N"/>
    <property type="match status" value="1"/>
</dbReference>
<evidence type="ECO:0000256" key="7">
    <source>
        <dbReference type="ARBA" id="ARBA00025634"/>
    </source>
</evidence>
<dbReference type="Pfam" id="PF00425">
    <property type="entry name" value="Chorismate_bind"/>
    <property type="match status" value="1"/>
</dbReference>
<evidence type="ECO:0000256" key="8">
    <source>
        <dbReference type="ARBA" id="ARBA00047683"/>
    </source>
</evidence>
<name>A0A2I0R5G6_9FLAO</name>
<dbReference type="Gene3D" id="3.60.120.10">
    <property type="entry name" value="Anthranilate synthase"/>
    <property type="match status" value="1"/>
</dbReference>
<dbReference type="InterPro" id="IPR005801">
    <property type="entry name" value="ADC_synthase"/>
</dbReference>
<dbReference type="Proteomes" id="UP000236654">
    <property type="component" value="Unassembled WGS sequence"/>
</dbReference>
<comment type="function">
    <text evidence="7">Part of a heterotetrameric complex that catalyzes the two-step biosynthesis of anthranilate, an intermediate in the biosynthesis of L-tryptophan. In the first step, the glutamine-binding beta subunit (TrpG) of anthranilate synthase (AS) provides the glutamine amidotransferase activity which generates ammonia as a substrate that, along with chorismate, is used in the second step, catalyzed by the large alpha subunit of AS (TrpE) to produce anthranilate. In the absence of TrpG, TrpE can synthesize anthranilate directly from chorismate and high concentrations of ammonia.</text>
</comment>
<evidence type="ECO:0000259" key="10">
    <source>
        <dbReference type="Pfam" id="PF04715"/>
    </source>
</evidence>
<evidence type="ECO:0000313" key="12">
    <source>
        <dbReference type="Proteomes" id="UP000236654"/>
    </source>
</evidence>
<evidence type="ECO:0000259" key="9">
    <source>
        <dbReference type="Pfam" id="PF00425"/>
    </source>
</evidence>
<dbReference type="PANTHER" id="PTHR11236:SF48">
    <property type="entry name" value="ISOCHORISMATE SYNTHASE MENF"/>
    <property type="match status" value="1"/>
</dbReference>
<dbReference type="InterPro" id="IPR019999">
    <property type="entry name" value="Anth_synth_I-like"/>
</dbReference>
<evidence type="ECO:0000313" key="11">
    <source>
        <dbReference type="EMBL" id="PKR81832.1"/>
    </source>
</evidence>
<organism evidence="11 12">
    <name type="scientific">Brumimicrobium salinarum</name>
    <dbReference type="NCBI Taxonomy" id="2058658"/>
    <lineage>
        <taxon>Bacteria</taxon>
        <taxon>Pseudomonadati</taxon>
        <taxon>Bacteroidota</taxon>
        <taxon>Flavobacteriia</taxon>
        <taxon>Flavobacteriales</taxon>
        <taxon>Crocinitomicaceae</taxon>
        <taxon>Brumimicrobium</taxon>
    </lineage>
</organism>
<keyword evidence="12" id="KW-1185">Reference proteome</keyword>
<dbReference type="InterPro" id="IPR006805">
    <property type="entry name" value="Anth_synth_I_N"/>
</dbReference>
<evidence type="ECO:0000256" key="6">
    <source>
        <dbReference type="ARBA" id="ARBA00023239"/>
    </source>
</evidence>
<dbReference type="SUPFAM" id="SSF56322">
    <property type="entry name" value="ADC synthase"/>
    <property type="match status" value="1"/>
</dbReference>
<dbReference type="AlphaFoldDB" id="A0A2I0R5G6"/>
<dbReference type="OrthoDB" id="9803598at2"/>
<keyword evidence="6" id="KW-0456">Lyase</keyword>
<dbReference type="GO" id="GO:0004049">
    <property type="term" value="F:anthranilate synthase activity"/>
    <property type="evidence" value="ECO:0007669"/>
    <property type="project" value="UniProtKB-EC"/>
</dbReference>
<sequence length="470" mass="53614">MKYKVYTKHKKKLADLYTPVNLYNKLRDHFPNALLLESADYHDRTDSKSFICLSPYAGFEAKGKAYEYKLPHQETKSFVAEEHQSVYTAFQDFIAHFEATTTELPFNTQGLWGFSSFEAVQYMEDIEMNSATHAVKDNPNLKYQFFRYVLVFDHFKNELYITQNETDEKSNFKEGISFVEQLIDINNLPNFSFSTDGDETSTITDAEYKTMVEKGIRHCQLGDTFQLVLSRAFEQKYKGDDFNLYRCLRSINPSPYLFYFDYGDFKIFGASPESQLQVHNGEASINPIAGTILRGDSQSEDKKRAEELKKNPKEMAEHVMLVDLARNDLSKNAAQVKVENYAEIQFFSHVIHMVSKVKGKLLPHQSSIRTFGNTFPAGTLSGAPKYEALSLIQKYEKHKRNFYGGAIGFFGFDGSVNHAIIIRSILSKNNTLVYQAGAGIVSESTPEGELQEVNNKIKAIRKAIQKANEL</sequence>
<feature type="domain" description="Anthranilate synthase component I N-terminal" evidence="10">
    <location>
        <begin position="15"/>
        <end position="161"/>
    </location>
</feature>
<evidence type="ECO:0000256" key="3">
    <source>
        <dbReference type="ARBA" id="ARBA00020653"/>
    </source>
</evidence>
<comment type="subunit">
    <text evidence="2">Heterotetramer consisting of two non-identical subunits: a beta subunit (TrpG) and a large alpha subunit (TrpE).</text>
</comment>
<evidence type="ECO:0000256" key="2">
    <source>
        <dbReference type="ARBA" id="ARBA00011575"/>
    </source>
</evidence>
<dbReference type="InterPro" id="IPR015890">
    <property type="entry name" value="Chorismate_C"/>
</dbReference>
<evidence type="ECO:0000256" key="4">
    <source>
        <dbReference type="ARBA" id="ARBA00022723"/>
    </source>
</evidence>
<dbReference type="PANTHER" id="PTHR11236">
    <property type="entry name" value="AMINOBENZOATE/ANTHRANILATE SYNTHASE"/>
    <property type="match status" value="1"/>
</dbReference>
<feature type="domain" description="Chorismate-utilising enzyme C-terminal" evidence="9">
    <location>
        <begin position="206"/>
        <end position="456"/>
    </location>
</feature>
<gene>
    <name evidence="11" type="ORF">CW751_00385</name>
</gene>
<comment type="catalytic activity">
    <reaction evidence="8">
        <text>chorismate + L-glutamine = anthranilate + pyruvate + L-glutamate + H(+)</text>
        <dbReference type="Rhea" id="RHEA:21732"/>
        <dbReference type="ChEBI" id="CHEBI:15361"/>
        <dbReference type="ChEBI" id="CHEBI:15378"/>
        <dbReference type="ChEBI" id="CHEBI:16567"/>
        <dbReference type="ChEBI" id="CHEBI:29748"/>
        <dbReference type="ChEBI" id="CHEBI:29985"/>
        <dbReference type="ChEBI" id="CHEBI:58359"/>
        <dbReference type="EC" id="4.1.3.27"/>
    </reaction>
</comment>
<protein>
    <recommendedName>
        <fullName evidence="3">Anthranilate synthase component 1</fullName>
    </recommendedName>
</protein>
<dbReference type="GO" id="GO:0000162">
    <property type="term" value="P:L-tryptophan biosynthetic process"/>
    <property type="evidence" value="ECO:0007669"/>
    <property type="project" value="TreeGrafter"/>
</dbReference>
<keyword evidence="5" id="KW-0460">Magnesium</keyword>
<comment type="cofactor">
    <cofactor evidence="1">
        <name>Mg(2+)</name>
        <dbReference type="ChEBI" id="CHEBI:18420"/>
    </cofactor>
</comment>
<dbReference type="RefSeq" id="WP_101332978.1">
    <property type="nucleotide sequence ID" value="NZ_PJNI01000001.1"/>
</dbReference>
<dbReference type="EMBL" id="PJNI01000001">
    <property type="protein sequence ID" value="PKR81832.1"/>
    <property type="molecule type" value="Genomic_DNA"/>
</dbReference>